<dbReference type="EMBL" id="GFPF01002067">
    <property type="protein sequence ID" value="MAA13213.1"/>
    <property type="molecule type" value="Transcribed_RNA"/>
</dbReference>
<evidence type="ECO:0008006" key="3">
    <source>
        <dbReference type="Google" id="ProtNLM"/>
    </source>
</evidence>
<feature type="chain" id="PRO_5013121473" description="Secreted protein" evidence="1">
    <location>
        <begin position="25"/>
        <end position="86"/>
    </location>
</feature>
<protein>
    <recommendedName>
        <fullName evidence="3">Secreted protein</fullName>
    </recommendedName>
</protein>
<keyword evidence="1" id="KW-0732">Signal</keyword>
<evidence type="ECO:0000313" key="2">
    <source>
        <dbReference type="EMBL" id="MAA13213.1"/>
    </source>
</evidence>
<feature type="signal peptide" evidence="1">
    <location>
        <begin position="1"/>
        <end position="24"/>
    </location>
</feature>
<organism evidence="2">
    <name type="scientific">Rhipicephalus zambeziensis</name>
    <dbReference type="NCBI Taxonomy" id="60191"/>
    <lineage>
        <taxon>Eukaryota</taxon>
        <taxon>Metazoa</taxon>
        <taxon>Ecdysozoa</taxon>
        <taxon>Arthropoda</taxon>
        <taxon>Chelicerata</taxon>
        <taxon>Arachnida</taxon>
        <taxon>Acari</taxon>
        <taxon>Parasitiformes</taxon>
        <taxon>Ixodida</taxon>
        <taxon>Ixodoidea</taxon>
        <taxon>Ixodidae</taxon>
        <taxon>Rhipicephalinae</taxon>
        <taxon>Rhipicephalus</taxon>
        <taxon>Rhipicephalus</taxon>
    </lineage>
</organism>
<reference evidence="2" key="1">
    <citation type="journal article" date="2017" name="Parasit. Vectors">
        <title>Sialotranscriptomics of Rhipicephalus zambeziensis reveals intricate expression profiles of secretory proteins and suggests tight temporal transcriptional regulation during blood-feeding.</title>
        <authorList>
            <person name="de Castro M.H."/>
            <person name="de Klerk D."/>
            <person name="Pienaar R."/>
            <person name="Rees D.J.G."/>
            <person name="Mans B.J."/>
        </authorList>
    </citation>
    <scope>NUCLEOTIDE SEQUENCE</scope>
    <source>
        <tissue evidence="2">Salivary glands</tissue>
    </source>
</reference>
<dbReference type="AlphaFoldDB" id="A0A224YG79"/>
<sequence>MQKSAAVLFFFAMQLLYYLQNTWRKSSMYDCCFQRRTPIKVFDLHKNKSHERKNIIAFLKTGDTDNYYFKFLRFFFHYGIAPKTCF</sequence>
<accession>A0A224YG79</accession>
<proteinExistence type="predicted"/>
<name>A0A224YG79_9ACAR</name>
<evidence type="ECO:0000256" key="1">
    <source>
        <dbReference type="SAM" id="SignalP"/>
    </source>
</evidence>